<dbReference type="AlphaFoldDB" id="A0A1X6PFQ1"/>
<feature type="compositionally biased region" description="Gly residues" evidence="1">
    <location>
        <begin position="107"/>
        <end position="116"/>
    </location>
</feature>
<dbReference type="EMBL" id="KV918787">
    <property type="protein sequence ID" value="OSX79677.1"/>
    <property type="molecule type" value="Genomic_DNA"/>
</dbReference>
<keyword evidence="3" id="KW-1185">Reference proteome</keyword>
<dbReference type="Proteomes" id="UP000218209">
    <property type="component" value="Unassembled WGS sequence"/>
</dbReference>
<name>A0A1X6PFQ1_PORUM</name>
<proteinExistence type="predicted"/>
<evidence type="ECO:0000313" key="3">
    <source>
        <dbReference type="Proteomes" id="UP000218209"/>
    </source>
</evidence>
<feature type="compositionally biased region" description="Basic and acidic residues" evidence="1">
    <location>
        <begin position="122"/>
        <end position="132"/>
    </location>
</feature>
<feature type="compositionally biased region" description="Low complexity" evidence="1">
    <location>
        <begin position="51"/>
        <end position="65"/>
    </location>
</feature>
<protein>
    <submittedName>
        <fullName evidence="2">Uncharacterized protein</fullName>
    </submittedName>
</protein>
<feature type="region of interest" description="Disordered" evidence="1">
    <location>
        <begin position="1"/>
        <end position="142"/>
    </location>
</feature>
<accession>A0A1X6PFQ1</accession>
<evidence type="ECO:0000313" key="2">
    <source>
        <dbReference type="EMBL" id="OSX79677.1"/>
    </source>
</evidence>
<organism evidence="2 3">
    <name type="scientific">Porphyra umbilicalis</name>
    <name type="common">Purple laver</name>
    <name type="synonym">Red alga</name>
    <dbReference type="NCBI Taxonomy" id="2786"/>
    <lineage>
        <taxon>Eukaryota</taxon>
        <taxon>Rhodophyta</taxon>
        <taxon>Bangiophyceae</taxon>
        <taxon>Bangiales</taxon>
        <taxon>Bangiaceae</taxon>
        <taxon>Porphyra</taxon>
    </lineage>
</organism>
<gene>
    <name evidence="2" type="ORF">BU14_0072s0035</name>
</gene>
<evidence type="ECO:0000256" key="1">
    <source>
        <dbReference type="SAM" id="MobiDB-lite"/>
    </source>
</evidence>
<feature type="compositionally biased region" description="Basic residues" evidence="1">
    <location>
        <begin position="1"/>
        <end position="10"/>
    </location>
</feature>
<feature type="compositionally biased region" description="Basic residues" evidence="1">
    <location>
        <begin position="96"/>
        <end position="105"/>
    </location>
</feature>
<reference evidence="2 3" key="1">
    <citation type="submission" date="2017-03" db="EMBL/GenBank/DDBJ databases">
        <title>WGS assembly of Porphyra umbilicalis.</title>
        <authorList>
            <person name="Brawley S.H."/>
            <person name="Blouin N.A."/>
            <person name="Ficko-Blean E."/>
            <person name="Wheeler G.L."/>
            <person name="Lohr M."/>
            <person name="Goodson H.V."/>
            <person name="Jenkins J.W."/>
            <person name="Blaby-Haas C.E."/>
            <person name="Helliwell K.E."/>
            <person name="Chan C."/>
            <person name="Marriage T."/>
            <person name="Bhattacharya D."/>
            <person name="Klein A.S."/>
            <person name="Badis Y."/>
            <person name="Brodie J."/>
            <person name="Cao Y."/>
            <person name="Collen J."/>
            <person name="Dittami S.M."/>
            <person name="Gachon C.M."/>
            <person name="Green B.R."/>
            <person name="Karpowicz S."/>
            <person name="Kim J.W."/>
            <person name="Kudahl U."/>
            <person name="Lin S."/>
            <person name="Michel G."/>
            <person name="Mittag M."/>
            <person name="Olson B.J."/>
            <person name="Pangilinan J."/>
            <person name="Peng Y."/>
            <person name="Qiu H."/>
            <person name="Shu S."/>
            <person name="Singer J.T."/>
            <person name="Smith A.G."/>
            <person name="Sprecher B.N."/>
            <person name="Wagner V."/>
            <person name="Wang W."/>
            <person name="Wang Z.-Y."/>
            <person name="Yan J."/>
            <person name="Yarish C."/>
            <person name="Zoeuner-Riek S."/>
            <person name="Zhuang Y."/>
            <person name="Zou Y."/>
            <person name="Lindquist E.A."/>
            <person name="Grimwood J."/>
            <person name="Barry K."/>
            <person name="Rokhsar D.S."/>
            <person name="Schmutz J."/>
            <person name="Stiller J.W."/>
            <person name="Grossman A.R."/>
            <person name="Prochnik S.E."/>
        </authorList>
    </citation>
    <scope>NUCLEOTIDE SEQUENCE [LARGE SCALE GENOMIC DNA]</scope>
    <source>
        <strain evidence="2">4086291</strain>
    </source>
</reference>
<sequence length="142" mass="15595">MGRRAGRSRRALQGARPSGLCRRAQGADLEGPLPGPRHPLGPHDRSPLRDGAPAARPPAGRGSSGDARRRGHCRRPLNQLPRPPRRSQDAESGSQRRVKRARRRVQGGQGRRGGGPECARYQSDRRPQDRRGRVGQTGSVEW</sequence>